<feature type="region of interest" description="Disordered" evidence="1">
    <location>
        <begin position="72"/>
        <end position="104"/>
    </location>
</feature>
<dbReference type="WBParaSite" id="L893_g29536.t1">
    <property type="protein sequence ID" value="L893_g29536.t1"/>
    <property type="gene ID" value="L893_g29536"/>
</dbReference>
<name>A0A1I7ZSM5_9BILA</name>
<keyword evidence="2" id="KW-0732">Signal</keyword>
<protein>
    <submittedName>
        <fullName evidence="4">Conserved secreted protein</fullName>
    </submittedName>
</protein>
<feature type="compositionally biased region" description="Basic residues" evidence="1">
    <location>
        <begin position="184"/>
        <end position="200"/>
    </location>
</feature>
<dbReference type="AlphaFoldDB" id="A0A1I7ZSM5"/>
<proteinExistence type="predicted"/>
<evidence type="ECO:0000256" key="2">
    <source>
        <dbReference type="SAM" id="SignalP"/>
    </source>
</evidence>
<evidence type="ECO:0000256" key="1">
    <source>
        <dbReference type="SAM" id="MobiDB-lite"/>
    </source>
</evidence>
<organism evidence="3 4">
    <name type="scientific">Steinernema glaseri</name>
    <dbReference type="NCBI Taxonomy" id="37863"/>
    <lineage>
        <taxon>Eukaryota</taxon>
        <taxon>Metazoa</taxon>
        <taxon>Ecdysozoa</taxon>
        <taxon>Nematoda</taxon>
        <taxon>Chromadorea</taxon>
        <taxon>Rhabditida</taxon>
        <taxon>Tylenchina</taxon>
        <taxon>Panagrolaimomorpha</taxon>
        <taxon>Strongyloidoidea</taxon>
        <taxon>Steinernematidae</taxon>
        <taxon>Steinernema</taxon>
    </lineage>
</organism>
<feature type="signal peptide" evidence="2">
    <location>
        <begin position="1"/>
        <end position="23"/>
    </location>
</feature>
<keyword evidence="3" id="KW-1185">Reference proteome</keyword>
<evidence type="ECO:0000313" key="4">
    <source>
        <dbReference type="WBParaSite" id="L893_g29536.t1"/>
    </source>
</evidence>
<feature type="region of interest" description="Disordered" evidence="1">
    <location>
        <begin position="120"/>
        <end position="233"/>
    </location>
</feature>
<dbReference type="Proteomes" id="UP000095287">
    <property type="component" value="Unplaced"/>
</dbReference>
<feature type="compositionally biased region" description="Basic and acidic residues" evidence="1">
    <location>
        <begin position="169"/>
        <end position="183"/>
    </location>
</feature>
<sequence>MTVQLLGILVQLAVGSLCVVCQANSGTPKRNKDKTMDDNKMVTRRISCPSKEGISDAEAAKLKRQFRAKMPAMLSHNSSSVPKKDVATLQRRSRYKKKDYKDGSDDLTEFERVNATRKPALSKGINEKKKKKKSLGDASISVSRSSGKSKTKAKQSGLKKCKKSSLGDSGKHDAYNETEEGQRVTRRRTKSPRRANRTRKNLPIARPENTMTNTNNSEYCLKRPQSPARTTSGQMPVKEYDLTENYIVPQMRNVLEEVSANDNDSDIGSKVDTEADGKELTCSEEDYGIEPEVKEEMTIAALRVINACIERNLFTVFLKSDELALFHEFLKGHLQSNDQVISVVDKALDGILSTEDLYKNEAMKMDVGTLRKHRGFAKSCLLDALITRSSALHAQTPSTTTSSTSHSIINRSTDASSPVSQSSAGSDVSKKKATEEGKRKADERK</sequence>
<accession>A0A1I7ZSM5</accession>
<feature type="compositionally biased region" description="Polar residues" evidence="1">
    <location>
        <begin position="209"/>
        <end position="218"/>
    </location>
</feature>
<feature type="region of interest" description="Disordered" evidence="1">
    <location>
        <begin position="393"/>
        <end position="445"/>
    </location>
</feature>
<feature type="chain" id="PRO_5009313846" evidence="2">
    <location>
        <begin position="24"/>
        <end position="445"/>
    </location>
</feature>
<feature type="compositionally biased region" description="Basic residues" evidence="1">
    <location>
        <begin position="147"/>
        <end position="163"/>
    </location>
</feature>
<feature type="compositionally biased region" description="Low complexity" evidence="1">
    <location>
        <begin position="396"/>
        <end position="427"/>
    </location>
</feature>
<evidence type="ECO:0000313" key="3">
    <source>
        <dbReference type="Proteomes" id="UP000095287"/>
    </source>
</evidence>
<feature type="compositionally biased region" description="Basic and acidic residues" evidence="1">
    <location>
        <begin position="428"/>
        <end position="445"/>
    </location>
</feature>
<reference evidence="4" key="1">
    <citation type="submission" date="2016-11" db="UniProtKB">
        <authorList>
            <consortium name="WormBaseParasite"/>
        </authorList>
    </citation>
    <scope>IDENTIFICATION</scope>
</reference>